<evidence type="ECO:0000256" key="4">
    <source>
        <dbReference type="ARBA" id="ARBA00023316"/>
    </source>
</evidence>
<dbReference type="PANTHER" id="PTHR30417:SF1">
    <property type="entry name" value="N-ACETYLMURAMOYL-L-ALANINE AMIDASE AMID"/>
    <property type="match status" value="1"/>
</dbReference>
<evidence type="ECO:0000256" key="2">
    <source>
        <dbReference type="ARBA" id="ARBA00011901"/>
    </source>
</evidence>
<dbReference type="SMART" id="SM00644">
    <property type="entry name" value="Ami_2"/>
    <property type="match status" value="1"/>
</dbReference>
<evidence type="ECO:0000256" key="3">
    <source>
        <dbReference type="ARBA" id="ARBA00022801"/>
    </source>
</evidence>
<dbReference type="PANTHER" id="PTHR30417">
    <property type="entry name" value="N-ACETYLMURAMOYL-L-ALANINE AMIDASE AMID"/>
    <property type="match status" value="1"/>
</dbReference>
<keyword evidence="8" id="KW-1185">Reference proteome</keyword>
<dbReference type="GO" id="GO:0071555">
    <property type="term" value="P:cell wall organization"/>
    <property type="evidence" value="ECO:0007669"/>
    <property type="project" value="UniProtKB-KW"/>
</dbReference>
<evidence type="ECO:0000256" key="1">
    <source>
        <dbReference type="ARBA" id="ARBA00001561"/>
    </source>
</evidence>
<evidence type="ECO:0000256" key="5">
    <source>
        <dbReference type="SAM" id="SignalP"/>
    </source>
</evidence>
<keyword evidence="5" id="KW-0732">Signal</keyword>
<dbReference type="RefSeq" id="WP_188893214.1">
    <property type="nucleotide sequence ID" value="NZ_BMMZ01000001.1"/>
</dbReference>
<dbReference type="Pfam" id="PF01510">
    <property type="entry name" value="Amidase_2"/>
    <property type="match status" value="1"/>
</dbReference>
<protein>
    <recommendedName>
        <fullName evidence="2">N-acetylmuramoyl-L-alanine amidase</fullName>
        <ecNumber evidence="2">3.5.1.28</ecNumber>
    </recommendedName>
</protein>
<dbReference type="SUPFAM" id="SSF53955">
    <property type="entry name" value="Lysozyme-like"/>
    <property type="match status" value="1"/>
</dbReference>
<dbReference type="Proteomes" id="UP000613840">
    <property type="component" value="Unassembled WGS sequence"/>
</dbReference>
<sequence length="644" mass="68567">MIRSVRWRGSSRRLAAGATALAAIAAVGLGTAAQAHADPAVARATAFAQASKEFGVPESLLEALSYSQTLWDAHDGQHNTDGGYGPMNLIDGTLFADDGAGKTAAAGQPTSVDSLGQAATLLGVGRNQVRTNPVTNIRGGAALLAHDQKSLGLATGADTDPGQWYAAVAKVGGSADQSTARTFADDVYAALAGGASRTTDDGTRVTMVADRTTPRTAQLSKLKLAGATQSSAKKNPNVECPASLDCEWIPAPYEQYGTGSGDYGNYDLAPRDTPAGPTVDYIVLHDTEASWDTTLQLVQDPTYLGWHYSIRSSDGQVAQHIATKNVGWHAGNWYINQHSIGVEQEGFAAQGATWFSESLYRNSARLVRYLAQKWNIPLDRAHILGHDNVPGINAANVAGMHWDPGPYWNWEHYFDLLGAPLQARHGKPSSQIVRILPGFDDNQQPVTGCTTVGQPCDPQGTNFVYLHTEPSQDSPLVKDIDMHAGGDSTTDVADVAARAAAGQDYAVAGRSGNWTAIWYLGQQAWFYNPKKHPTAIAYGGYLIKPKPGVAAVTTYGRAYPESSAYPAGIPDQGTASLDYQLLAGQSAVLSDATVSTDYYRAVTFDGTPPTDHIDIRGTTKYLQISFGHRIMYVKAADVDIVPAR</sequence>
<dbReference type="FunFam" id="3.40.80.10:FF:000006">
    <property type="entry name" value="N-acetylmuramoyl-L-alanine amidase"/>
    <property type="match status" value="1"/>
</dbReference>
<keyword evidence="3" id="KW-0378">Hydrolase</keyword>
<dbReference type="GO" id="GO:0009254">
    <property type="term" value="P:peptidoglycan turnover"/>
    <property type="evidence" value="ECO:0007669"/>
    <property type="project" value="TreeGrafter"/>
</dbReference>
<dbReference type="EMBL" id="BMMZ01000001">
    <property type="protein sequence ID" value="GGL46878.1"/>
    <property type="molecule type" value="Genomic_DNA"/>
</dbReference>
<dbReference type="InterPro" id="IPR023346">
    <property type="entry name" value="Lysozyme-like_dom_sf"/>
</dbReference>
<keyword evidence="4" id="KW-0961">Cell wall biogenesis/degradation</keyword>
<feature type="domain" description="N-acetylmuramoyl-L-alanine amidase" evidence="6">
    <location>
        <begin position="263"/>
        <end position="405"/>
    </location>
</feature>
<gene>
    <name evidence="7" type="ORF">GCM10011575_00920</name>
</gene>
<feature type="signal peptide" evidence="5">
    <location>
        <begin position="1"/>
        <end position="37"/>
    </location>
</feature>
<dbReference type="Gene3D" id="3.40.80.10">
    <property type="entry name" value="Peptidoglycan recognition protein-like"/>
    <property type="match status" value="1"/>
</dbReference>
<dbReference type="InterPro" id="IPR036505">
    <property type="entry name" value="Amidase/PGRP_sf"/>
</dbReference>
<reference evidence="7" key="2">
    <citation type="submission" date="2020-09" db="EMBL/GenBank/DDBJ databases">
        <authorList>
            <person name="Sun Q."/>
            <person name="Zhou Y."/>
        </authorList>
    </citation>
    <scope>NUCLEOTIDE SEQUENCE</scope>
    <source>
        <strain evidence="7">CGMCC 4.7306</strain>
    </source>
</reference>
<dbReference type="CDD" id="cd06583">
    <property type="entry name" value="PGRP"/>
    <property type="match status" value="1"/>
</dbReference>
<proteinExistence type="predicted"/>
<dbReference type="Gene3D" id="1.10.530.10">
    <property type="match status" value="1"/>
</dbReference>
<dbReference type="GO" id="GO:0009253">
    <property type="term" value="P:peptidoglycan catabolic process"/>
    <property type="evidence" value="ECO:0007669"/>
    <property type="project" value="InterPro"/>
</dbReference>
<reference evidence="7" key="1">
    <citation type="journal article" date="2014" name="Int. J. Syst. Evol. Microbiol.">
        <title>Complete genome sequence of Corynebacterium casei LMG S-19264T (=DSM 44701T), isolated from a smear-ripened cheese.</title>
        <authorList>
            <consortium name="US DOE Joint Genome Institute (JGI-PGF)"/>
            <person name="Walter F."/>
            <person name="Albersmeier A."/>
            <person name="Kalinowski J."/>
            <person name="Ruckert C."/>
        </authorList>
    </citation>
    <scope>NUCLEOTIDE SEQUENCE</scope>
    <source>
        <strain evidence="7">CGMCC 4.7306</strain>
    </source>
</reference>
<comment type="catalytic activity">
    <reaction evidence="1">
        <text>Hydrolyzes the link between N-acetylmuramoyl residues and L-amino acid residues in certain cell-wall glycopeptides.</text>
        <dbReference type="EC" id="3.5.1.28"/>
    </reaction>
</comment>
<dbReference type="SUPFAM" id="SSF55846">
    <property type="entry name" value="N-acetylmuramoyl-L-alanine amidase-like"/>
    <property type="match status" value="1"/>
</dbReference>
<comment type="caution">
    <text evidence="7">The sequence shown here is derived from an EMBL/GenBank/DDBJ whole genome shotgun (WGS) entry which is preliminary data.</text>
</comment>
<dbReference type="InterPro" id="IPR051206">
    <property type="entry name" value="NAMLAA_amidase_2"/>
</dbReference>
<organism evidence="7 8">
    <name type="scientific">Microlunatus endophyticus</name>
    <dbReference type="NCBI Taxonomy" id="1716077"/>
    <lineage>
        <taxon>Bacteria</taxon>
        <taxon>Bacillati</taxon>
        <taxon>Actinomycetota</taxon>
        <taxon>Actinomycetes</taxon>
        <taxon>Propionibacteriales</taxon>
        <taxon>Propionibacteriaceae</taxon>
        <taxon>Microlunatus</taxon>
    </lineage>
</organism>
<accession>A0A917RZH9</accession>
<dbReference type="InterPro" id="IPR002502">
    <property type="entry name" value="Amidase_domain"/>
</dbReference>
<evidence type="ECO:0000313" key="8">
    <source>
        <dbReference type="Proteomes" id="UP000613840"/>
    </source>
</evidence>
<dbReference type="GO" id="GO:0008745">
    <property type="term" value="F:N-acetylmuramoyl-L-alanine amidase activity"/>
    <property type="evidence" value="ECO:0007669"/>
    <property type="project" value="UniProtKB-EC"/>
</dbReference>
<evidence type="ECO:0000259" key="6">
    <source>
        <dbReference type="SMART" id="SM00644"/>
    </source>
</evidence>
<name>A0A917RZH9_9ACTN</name>
<feature type="chain" id="PRO_5038115948" description="N-acetylmuramoyl-L-alanine amidase" evidence="5">
    <location>
        <begin position="38"/>
        <end position="644"/>
    </location>
</feature>
<evidence type="ECO:0000313" key="7">
    <source>
        <dbReference type="EMBL" id="GGL46878.1"/>
    </source>
</evidence>
<dbReference type="AlphaFoldDB" id="A0A917RZH9"/>
<dbReference type="EC" id="3.5.1.28" evidence="2"/>